<dbReference type="AlphaFoldDB" id="A0A5J4YK05"/>
<dbReference type="Gene3D" id="2.60.40.150">
    <property type="entry name" value="C2 domain"/>
    <property type="match status" value="1"/>
</dbReference>
<dbReference type="Proteomes" id="UP000324585">
    <property type="component" value="Unassembled WGS sequence"/>
</dbReference>
<comment type="caution">
    <text evidence="2">The sequence shown here is derived from an EMBL/GenBank/DDBJ whole genome shotgun (WGS) entry which is preliminary data.</text>
</comment>
<evidence type="ECO:0000259" key="1">
    <source>
        <dbReference type="PROSITE" id="PS50004"/>
    </source>
</evidence>
<dbReference type="InterPro" id="IPR035892">
    <property type="entry name" value="C2_domain_sf"/>
</dbReference>
<sequence>MADDTIEKVLSARLTAAVKVSQPGDEEAGDPRCFAFSVRAMAKMDVGSESDPYVVILDEKGTELFRSEVLQDTPSGAFLKTWRRPKISESELHTEIRISVWDKDVGKKDDLIGGATLTYDKLLSKIALLEGISLVNEKHPGKFMGSLYVAMDPVALAFQHAVFTSKITINGAAKGPLLVRLSRVNQRHEFTPIYIASAPASALSPKKGAVKVELPGYHSDVAEALLGDVSRHIKIEVFTGSATWNGTRCKLLGEAVTSLVNIKTKGEKLPLLGMTDPKTGKAGEPSGASVFVMPVLGSETSYTTTEKIDKVSVALNFDVDL</sequence>
<organism evidence="2 3">
    <name type="scientific">Porphyridium purpureum</name>
    <name type="common">Red alga</name>
    <name type="synonym">Porphyridium cruentum</name>
    <dbReference type="NCBI Taxonomy" id="35688"/>
    <lineage>
        <taxon>Eukaryota</taxon>
        <taxon>Rhodophyta</taxon>
        <taxon>Bangiophyceae</taxon>
        <taxon>Porphyridiales</taxon>
        <taxon>Porphyridiaceae</taxon>
        <taxon>Porphyridium</taxon>
    </lineage>
</organism>
<keyword evidence="3" id="KW-1185">Reference proteome</keyword>
<reference evidence="3" key="1">
    <citation type="journal article" date="2019" name="Nat. Commun.">
        <title>Expansion of phycobilisome linker gene families in mesophilic red algae.</title>
        <authorList>
            <person name="Lee J."/>
            <person name="Kim D."/>
            <person name="Bhattacharya D."/>
            <person name="Yoon H.S."/>
        </authorList>
    </citation>
    <scope>NUCLEOTIDE SEQUENCE [LARGE SCALE GENOMIC DNA]</scope>
    <source>
        <strain evidence="3">CCMP 1328</strain>
    </source>
</reference>
<dbReference type="SUPFAM" id="SSF49562">
    <property type="entry name" value="C2 domain (Calcium/lipid-binding domain, CaLB)"/>
    <property type="match status" value="1"/>
</dbReference>
<dbReference type="InterPro" id="IPR000008">
    <property type="entry name" value="C2_dom"/>
</dbReference>
<protein>
    <recommendedName>
        <fullName evidence="1">C2 domain-containing protein</fullName>
    </recommendedName>
</protein>
<dbReference type="OrthoDB" id="419768at2759"/>
<accession>A0A5J4YK05</accession>
<dbReference type="EMBL" id="VRMN01000011">
    <property type="protein sequence ID" value="KAA8491781.1"/>
    <property type="molecule type" value="Genomic_DNA"/>
</dbReference>
<dbReference type="PROSITE" id="PS50004">
    <property type="entry name" value="C2"/>
    <property type="match status" value="1"/>
</dbReference>
<name>A0A5J4YK05_PORPP</name>
<dbReference type="Pfam" id="PF00168">
    <property type="entry name" value="C2"/>
    <property type="match status" value="1"/>
</dbReference>
<gene>
    <name evidence="2" type="ORF">FVE85_8263</name>
</gene>
<evidence type="ECO:0000313" key="2">
    <source>
        <dbReference type="EMBL" id="KAA8491781.1"/>
    </source>
</evidence>
<feature type="domain" description="C2" evidence="1">
    <location>
        <begin position="10"/>
        <end position="133"/>
    </location>
</feature>
<evidence type="ECO:0000313" key="3">
    <source>
        <dbReference type="Proteomes" id="UP000324585"/>
    </source>
</evidence>
<proteinExistence type="predicted"/>